<protein>
    <submittedName>
        <fullName evidence="8">TetR/AcrR family transcriptional regulator</fullName>
    </submittedName>
</protein>
<dbReference type="Proteomes" id="UP000218934">
    <property type="component" value="Unassembled WGS sequence"/>
</dbReference>
<dbReference type="AlphaFoldDB" id="A0A2A4FVA4"/>
<evidence type="ECO:0000256" key="5">
    <source>
        <dbReference type="PROSITE-ProRule" id="PRU00335"/>
    </source>
</evidence>
<dbReference type="PROSITE" id="PS50977">
    <property type="entry name" value="HTH_TETR_2"/>
    <property type="match status" value="1"/>
</dbReference>
<feature type="compositionally biased region" description="Low complexity" evidence="6">
    <location>
        <begin position="238"/>
        <end position="250"/>
    </location>
</feature>
<dbReference type="PANTHER" id="PTHR30055">
    <property type="entry name" value="HTH-TYPE TRANSCRIPTIONAL REGULATOR RUTR"/>
    <property type="match status" value="1"/>
</dbReference>
<organism evidence="8 9">
    <name type="scientific">Rhizorhabdus dicambivorans</name>
    <dbReference type="NCBI Taxonomy" id="1850238"/>
    <lineage>
        <taxon>Bacteria</taxon>
        <taxon>Pseudomonadati</taxon>
        <taxon>Pseudomonadota</taxon>
        <taxon>Alphaproteobacteria</taxon>
        <taxon>Sphingomonadales</taxon>
        <taxon>Sphingomonadaceae</taxon>
        <taxon>Rhizorhabdus</taxon>
    </lineage>
</organism>
<proteinExistence type="predicted"/>
<evidence type="ECO:0000256" key="4">
    <source>
        <dbReference type="ARBA" id="ARBA00023163"/>
    </source>
</evidence>
<dbReference type="SUPFAM" id="SSF46689">
    <property type="entry name" value="Homeodomain-like"/>
    <property type="match status" value="1"/>
</dbReference>
<evidence type="ECO:0000256" key="6">
    <source>
        <dbReference type="SAM" id="MobiDB-lite"/>
    </source>
</evidence>
<comment type="caution">
    <text evidence="8">The sequence shown here is derived from an EMBL/GenBank/DDBJ whole genome shotgun (WGS) entry which is preliminary data.</text>
</comment>
<dbReference type="SUPFAM" id="SSF48498">
    <property type="entry name" value="Tetracyclin repressor-like, C-terminal domain"/>
    <property type="match status" value="1"/>
</dbReference>
<dbReference type="InterPro" id="IPR050109">
    <property type="entry name" value="HTH-type_TetR-like_transc_reg"/>
</dbReference>
<evidence type="ECO:0000256" key="1">
    <source>
        <dbReference type="ARBA" id="ARBA00022491"/>
    </source>
</evidence>
<feature type="domain" description="HTH tetR-type" evidence="7">
    <location>
        <begin position="16"/>
        <end position="76"/>
    </location>
</feature>
<evidence type="ECO:0000259" key="7">
    <source>
        <dbReference type="PROSITE" id="PS50977"/>
    </source>
</evidence>
<dbReference type="Pfam" id="PF00440">
    <property type="entry name" value="TetR_N"/>
    <property type="match status" value="1"/>
</dbReference>
<dbReference type="OrthoDB" id="7223515at2"/>
<dbReference type="InterPro" id="IPR041490">
    <property type="entry name" value="KstR2_TetR_C"/>
</dbReference>
<dbReference type="InterPro" id="IPR036271">
    <property type="entry name" value="Tet_transcr_reg_TetR-rel_C_sf"/>
</dbReference>
<dbReference type="Gene3D" id="1.10.357.10">
    <property type="entry name" value="Tetracycline Repressor, domain 2"/>
    <property type="match status" value="1"/>
</dbReference>
<feature type="region of interest" description="Disordered" evidence="6">
    <location>
        <begin position="233"/>
        <end position="267"/>
    </location>
</feature>
<keyword evidence="1" id="KW-0678">Repressor</keyword>
<name>A0A2A4FVA4_9SPHN</name>
<keyword evidence="2" id="KW-0805">Transcription regulation</keyword>
<feature type="DNA-binding region" description="H-T-H motif" evidence="5">
    <location>
        <begin position="39"/>
        <end position="58"/>
    </location>
</feature>
<evidence type="ECO:0000313" key="9">
    <source>
        <dbReference type="Proteomes" id="UP000218934"/>
    </source>
</evidence>
<dbReference type="InterPro" id="IPR009057">
    <property type="entry name" value="Homeodomain-like_sf"/>
</dbReference>
<keyword evidence="3 5" id="KW-0238">DNA-binding</keyword>
<dbReference type="InterPro" id="IPR023772">
    <property type="entry name" value="DNA-bd_HTH_TetR-type_CS"/>
</dbReference>
<accession>A0A2A4FVA4</accession>
<dbReference type="EMBL" id="NWUF01000016">
    <property type="protein sequence ID" value="PCE41321.1"/>
    <property type="molecule type" value="Genomic_DNA"/>
</dbReference>
<dbReference type="InterPro" id="IPR001647">
    <property type="entry name" value="HTH_TetR"/>
</dbReference>
<sequence length="267" mass="29183">MPRWENGFQTNEEIQAYKRYAVIREAARIISRQGFHNTSLDAVAKVLGISKGTLYNYVKDKQEILFECHKISLDLGEYAAQFASEAGGLSIDRLRLLLRCFIIWMYGQAGVGGLTFDVNALRAEDRAVVVARRDAMEATLVGLLKEGVEDGSLRAGDPKITVYAIMSAINGISSWYSPDGRVSIEDIADQMLDLLTHSLATRPEKLAPYPPVPAYPMQAAPLGLLSRGTVATNRVEKPAPLGKKALPPRKTVALPSKRKARNAGADA</sequence>
<dbReference type="PROSITE" id="PS01081">
    <property type="entry name" value="HTH_TETR_1"/>
    <property type="match status" value="1"/>
</dbReference>
<keyword evidence="9" id="KW-1185">Reference proteome</keyword>
<dbReference type="PRINTS" id="PR00455">
    <property type="entry name" value="HTHTETR"/>
</dbReference>
<dbReference type="RefSeq" id="WP_066964884.1">
    <property type="nucleotide sequence ID" value="NZ_CP023449.1"/>
</dbReference>
<evidence type="ECO:0000256" key="3">
    <source>
        <dbReference type="ARBA" id="ARBA00023125"/>
    </source>
</evidence>
<keyword evidence="4" id="KW-0804">Transcription</keyword>
<dbReference type="KEGG" id="rdi:CMV14_10265"/>
<dbReference type="GO" id="GO:0000976">
    <property type="term" value="F:transcription cis-regulatory region binding"/>
    <property type="evidence" value="ECO:0007669"/>
    <property type="project" value="TreeGrafter"/>
</dbReference>
<evidence type="ECO:0000256" key="2">
    <source>
        <dbReference type="ARBA" id="ARBA00023015"/>
    </source>
</evidence>
<dbReference type="Pfam" id="PF17932">
    <property type="entry name" value="TetR_C_24"/>
    <property type="match status" value="1"/>
</dbReference>
<gene>
    <name evidence="8" type="ORF">COO09_15815</name>
</gene>
<reference evidence="8 9" key="1">
    <citation type="submission" date="2017-09" db="EMBL/GenBank/DDBJ databases">
        <title>The Catabolism of 3,6-Dichlorosalicylic acid is Initiated by the Cytochrome P450 Monooxygenase DsmABC in Rhizorhabdus dicambivorans Ndbn-20.</title>
        <authorList>
            <person name="Na L."/>
        </authorList>
    </citation>
    <scope>NUCLEOTIDE SEQUENCE [LARGE SCALE GENOMIC DNA]</scope>
    <source>
        <strain evidence="8 9">Ndbn-20m</strain>
    </source>
</reference>
<dbReference type="GO" id="GO:0003700">
    <property type="term" value="F:DNA-binding transcription factor activity"/>
    <property type="evidence" value="ECO:0007669"/>
    <property type="project" value="TreeGrafter"/>
</dbReference>
<dbReference type="PANTHER" id="PTHR30055:SF175">
    <property type="entry name" value="HTH-TYPE TRANSCRIPTIONAL REPRESSOR KSTR2"/>
    <property type="match status" value="1"/>
</dbReference>
<evidence type="ECO:0000313" key="8">
    <source>
        <dbReference type="EMBL" id="PCE41321.1"/>
    </source>
</evidence>